<organism evidence="1 2">
    <name type="scientific">Gigaspora margarita</name>
    <dbReference type="NCBI Taxonomy" id="4874"/>
    <lineage>
        <taxon>Eukaryota</taxon>
        <taxon>Fungi</taxon>
        <taxon>Fungi incertae sedis</taxon>
        <taxon>Mucoromycota</taxon>
        <taxon>Glomeromycotina</taxon>
        <taxon>Glomeromycetes</taxon>
        <taxon>Diversisporales</taxon>
        <taxon>Gigasporaceae</taxon>
        <taxon>Gigaspora</taxon>
    </lineage>
</organism>
<feature type="non-terminal residue" evidence="1">
    <location>
        <position position="72"/>
    </location>
</feature>
<protein>
    <submittedName>
        <fullName evidence="1">4797_t:CDS:1</fullName>
    </submittedName>
</protein>
<proteinExistence type="predicted"/>
<evidence type="ECO:0000313" key="1">
    <source>
        <dbReference type="EMBL" id="CAG8823524.1"/>
    </source>
</evidence>
<comment type="caution">
    <text evidence="1">The sequence shown here is derived from an EMBL/GenBank/DDBJ whole genome shotgun (WGS) entry which is preliminary data.</text>
</comment>
<dbReference type="EMBL" id="CAJVQB010036154">
    <property type="protein sequence ID" value="CAG8823524.1"/>
    <property type="molecule type" value="Genomic_DNA"/>
</dbReference>
<reference evidence="1 2" key="1">
    <citation type="submission" date="2021-06" db="EMBL/GenBank/DDBJ databases">
        <authorList>
            <person name="Kallberg Y."/>
            <person name="Tangrot J."/>
            <person name="Rosling A."/>
        </authorList>
    </citation>
    <scope>NUCLEOTIDE SEQUENCE [LARGE SCALE GENOMIC DNA]</scope>
    <source>
        <strain evidence="1 2">120-4 pot B 10/14</strain>
    </source>
</reference>
<dbReference type="Proteomes" id="UP000789901">
    <property type="component" value="Unassembled WGS sequence"/>
</dbReference>
<sequence>MSDKSDRYVEFMEWNLEMRNSNFHVDKYSGKVGKLALNNFIPVFKMRAPKISKEFWNDLRRVECTFGCLCKG</sequence>
<evidence type="ECO:0000313" key="2">
    <source>
        <dbReference type="Proteomes" id="UP000789901"/>
    </source>
</evidence>
<name>A0ABN7WAB3_GIGMA</name>
<keyword evidence="2" id="KW-1185">Reference proteome</keyword>
<gene>
    <name evidence="1" type="ORF">GMARGA_LOCUS28361</name>
</gene>
<accession>A0ABN7WAB3</accession>